<evidence type="ECO:0000259" key="12">
    <source>
        <dbReference type="PROSITE" id="PS50004"/>
    </source>
</evidence>
<dbReference type="InterPro" id="IPR001736">
    <property type="entry name" value="PLipase_D/transphosphatidylase"/>
</dbReference>
<dbReference type="InterPro" id="IPR015679">
    <property type="entry name" value="PLipase_D_fam"/>
</dbReference>
<keyword evidence="6" id="KW-0677">Repeat</keyword>
<feature type="domain" description="PLD phosphodiesterase" evidence="13">
    <location>
        <begin position="310"/>
        <end position="346"/>
    </location>
</feature>
<dbReference type="PIRSF" id="PIRSF036470">
    <property type="entry name" value="PLD_plant"/>
    <property type="match status" value="1"/>
</dbReference>
<dbReference type="EC" id="3.1.4.4" evidence="4 11"/>
<evidence type="ECO:0000256" key="8">
    <source>
        <dbReference type="ARBA" id="ARBA00022837"/>
    </source>
</evidence>
<dbReference type="InterPro" id="IPR011402">
    <property type="entry name" value="PLipase_D_pln"/>
</dbReference>
<keyword evidence="5" id="KW-0479">Metal-binding</keyword>
<evidence type="ECO:0000256" key="11">
    <source>
        <dbReference type="PIRNR" id="PIRNR036470"/>
    </source>
</evidence>
<evidence type="ECO:0000313" key="15">
    <source>
        <dbReference type="Proteomes" id="UP001632038"/>
    </source>
</evidence>
<accession>A0ABD3CY56</accession>
<dbReference type="PANTHER" id="PTHR18896:SF60">
    <property type="entry name" value="PHOSPHOLIPASE D"/>
    <property type="match status" value="1"/>
</dbReference>
<dbReference type="Proteomes" id="UP001632038">
    <property type="component" value="Unassembled WGS sequence"/>
</dbReference>
<evidence type="ECO:0000313" key="14">
    <source>
        <dbReference type="EMBL" id="KAL3634928.1"/>
    </source>
</evidence>
<sequence length="784" mass="90249">MAATYYLHGDLDLRIIEARSLPAKRPFHPYVLVRLRNVQLARTTTATSDRHNPVWDQKFTIPLAHTIPEFIQHLTLKVMVRMHSKPIGIAEVPLNKIRLGEPIDEWFTVQSKAHDALIRLEICFKPFSSNLIYREGISGNYEIKDCYFPLRRGCEVTLYQDAHVGKEGTLPVVRLDGGRTFRNEQCWQDMCSAILEAKKLIYVLGWSVNVWTRLVREPTRPLPSGNELMLGDLLKQKANEGVKVVLLVWDDPTSLKVKQKTGLMKTHDEETRKFFKHSNVICVLASRLANSVLDPRLLSCVMDPQRAHCEVYTHHQKCVIVDTKDNHGDNRKITAFLGGLDLTTGRYDTPEHRLYRDMDTVFADDYDNPSLKEGICPRQPWHDLHCKIEGPGVYDVLKNFEQRWLKDINSRKIRKVYKIIKGVPRELVDIENDPLITSPSANVPSNHPEKWHVQIFRSIDSGSQEDDVDETEERNNTEIDTSIHKAYVQAIRSAQHFIYIENQYFIGSSFAWPSRSIDAGADNLIPIELALKIASKIKARERFAVYIVIPMWPEGDPNSHTIQSILYWQRLTMKMMYKIVAEEIKSSGLVNAHPTDYLNFYCLGNREDRGQTSSDIYHETDSDEYRRFMVYVHSKGMIVDDTYVILGSANINERSMAGSRDTEIAMGAYQPHYTWPKMKKHPCGQVYGYRNSLWAEHIGKIEDCFKEPENLECVKYVNAVAENNWKRYTNKHRFVPLQGHILKYPFEVDVDGDVKPLAGHESFPDVGGLVEGHFSRLIPRKSTN</sequence>
<evidence type="ECO:0000259" key="13">
    <source>
        <dbReference type="PROSITE" id="PS50035"/>
    </source>
</evidence>
<evidence type="ECO:0000256" key="1">
    <source>
        <dbReference type="ARBA" id="ARBA00000798"/>
    </source>
</evidence>
<comment type="function">
    <text evidence="11">Hydrolyzes glycerol-phospholipids at the terminal phosphodiesteric bond.</text>
</comment>
<evidence type="ECO:0000256" key="3">
    <source>
        <dbReference type="ARBA" id="ARBA00010683"/>
    </source>
</evidence>
<gene>
    <name evidence="14" type="ORF">CASFOL_021982</name>
</gene>
<dbReference type="EMBL" id="JAVIJP010000028">
    <property type="protein sequence ID" value="KAL3634928.1"/>
    <property type="molecule type" value="Genomic_DNA"/>
</dbReference>
<dbReference type="InterPro" id="IPR000008">
    <property type="entry name" value="C2_dom"/>
</dbReference>
<dbReference type="SUPFAM" id="SSF49562">
    <property type="entry name" value="C2 domain (Calcium/lipid-binding domain, CaLB)"/>
    <property type="match status" value="1"/>
</dbReference>
<keyword evidence="10" id="KW-0443">Lipid metabolism</keyword>
<evidence type="ECO:0000256" key="4">
    <source>
        <dbReference type="ARBA" id="ARBA00012027"/>
    </source>
</evidence>
<dbReference type="PROSITE" id="PS50004">
    <property type="entry name" value="C2"/>
    <property type="match status" value="1"/>
</dbReference>
<comment type="catalytic activity">
    <reaction evidence="1 11">
        <text>a 1,2-diacyl-sn-glycero-3-phosphocholine + H2O = a 1,2-diacyl-sn-glycero-3-phosphate + choline + H(+)</text>
        <dbReference type="Rhea" id="RHEA:14445"/>
        <dbReference type="ChEBI" id="CHEBI:15354"/>
        <dbReference type="ChEBI" id="CHEBI:15377"/>
        <dbReference type="ChEBI" id="CHEBI:15378"/>
        <dbReference type="ChEBI" id="CHEBI:57643"/>
        <dbReference type="ChEBI" id="CHEBI:58608"/>
        <dbReference type="EC" id="3.1.4.4"/>
    </reaction>
</comment>
<protein>
    <recommendedName>
        <fullName evidence="4 11">Phospholipase D</fullName>
        <ecNumber evidence="4 11">3.1.4.4</ecNumber>
    </recommendedName>
</protein>
<evidence type="ECO:0000256" key="2">
    <source>
        <dbReference type="ARBA" id="ARBA00001913"/>
    </source>
</evidence>
<dbReference type="GO" id="GO:0016042">
    <property type="term" value="P:lipid catabolic process"/>
    <property type="evidence" value="ECO:0007669"/>
    <property type="project" value="UniProtKB-KW"/>
</dbReference>
<comment type="caution">
    <text evidence="14">The sequence shown here is derived from an EMBL/GenBank/DDBJ whole genome shotgun (WGS) entry which is preliminary data.</text>
</comment>
<keyword evidence="9 11" id="KW-0442">Lipid degradation</keyword>
<keyword evidence="8 11" id="KW-0106">Calcium</keyword>
<comment type="similarity">
    <text evidence="3 11">Belongs to the phospholipase D family. C2-PLD subfamily.</text>
</comment>
<dbReference type="SMART" id="SM00239">
    <property type="entry name" value="C2"/>
    <property type="match status" value="1"/>
</dbReference>
<dbReference type="PANTHER" id="PTHR18896">
    <property type="entry name" value="PHOSPHOLIPASE D"/>
    <property type="match status" value="1"/>
</dbReference>
<dbReference type="GO" id="GO:0004630">
    <property type="term" value="F:phospholipase D activity"/>
    <property type="evidence" value="ECO:0007669"/>
    <property type="project" value="UniProtKB-EC"/>
</dbReference>
<dbReference type="GO" id="GO:0046872">
    <property type="term" value="F:metal ion binding"/>
    <property type="evidence" value="ECO:0007669"/>
    <property type="project" value="UniProtKB-KW"/>
</dbReference>
<dbReference type="Pfam" id="PF12357">
    <property type="entry name" value="PLD_C"/>
    <property type="match status" value="1"/>
</dbReference>
<reference evidence="15" key="1">
    <citation type="journal article" date="2024" name="IScience">
        <title>Strigolactones Initiate the Formation of Haustorium-like Structures in Castilleja.</title>
        <authorList>
            <person name="Buerger M."/>
            <person name="Peterson D."/>
            <person name="Chory J."/>
        </authorList>
    </citation>
    <scope>NUCLEOTIDE SEQUENCE [LARGE SCALE GENOMIC DNA]</scope>
</reference>
<feature type="domain" description="C2" evidence="12">
    <location>
        <begin position="1"/>
        <end position="107"/>
    </location>
</feature>
<proteinExistence type="inferred from homology"/>
<name>A0ABD3CY56_9LAMI</name>
<dbReference type="SUPFAM" id="SSF56024">
    <property type="entry name" value="Phospholipase D/nuclease"/>
    <property type="match status" value="2"/>
</dbReference>
<dbReference type="Pfam" id="PF00614">
    <property type="entry name" value="PLDc"/>
    <property type="match status" value="1"/>
</dbReference>
<dbReference type="Pfam" id="PF00168">
    <property type="entry name" value="C2"/>
    <property type="match status" value="1"/>
</dbReference>
<dbReference type="SMART" id="SM00155">
    <property type="entry name" value="PLDc"/>
    <property type="match status" value="2"/>
</dbReference>
<feature type="domain" description="PLD phosphodiesterase" evidence="13">
    <location>
        <begin position="628"/>
        <end position="655"/>
    </location>
</feature>
<keyword evidence="15" id="KW-1185">Reference proteome</keyword>
<evidence type="ECO:0000256" key="9">
    <source>
        <dbReference type="ARBA" id="ARBA00022963"/>
    </source>
</evidence>
<comment type="cofactor">
    <cofactor evidence="2 11">
        <name>Ca(2+)</name>
        <dbReference type="ChEBI" id="CHEBI:29108"/>
    </cofactor>
</comment>
<evidence type="ECO:0000256" key="7">
    <source>
        <dbReference type="ARBA" id="ARBA00022801"/>
    </source>
</evidence>
<keyword evidence="7 11" id="KW-0378">Hydrolase</keyword>
<dbReference type="PROSITE" id="PS50035">
    <property type="entry name" value="PLD"/>
    <property type="match status" value="2"/>
</dbReference>
<evidence type="ECO:0000256" key="10">
    <source>
        <dbReference type="ARBA" id="ARBA00023098"/>
    </source>
</evidence>
<dbReference type="InterPro" id="IPR035892">
    <property type="entry name" value="C2_domain_sf"/>
</dbReference>
<organism evidence="14 15">
    <name type="scientific">Castilleja foliolosa</name>
    <dbReference type="NCBI Taxonomy" id="1961234"/>
    <lineage>
        <taxon>Eukaryota</taxon>
        <taxon>Viridiplantae</taxon>
        <taxon>Streptophyta</taxon>
        <taxon>Embryophyta</taxon>
        <taxon>Tracheophyta</taxon>
        <taxon>Spermatophyta</taxon>
        <taxon>Magnoliopsida</taxon>
        <taxon>eudicotyledons</taxon>
        <taxon>Gunneridae</taxon>
        <taxon>Pentapetalae</taxon>
        <taxon>asterids</taxon>
        <taxon>lamiids</taxon>
        <taxon>Lamiales</taxon>
        <taxon>Orobanchaceae</taxon>
        <taxon>Pedicularideae</taxon>
        <taxon>Castillejinae</taxon>
        <taxon>Castilleja</taxon>
    </lineage>
</organism>
<dbReference type="InterPro" id="IPR024632">
    <property type="entry name" value="PLipase_D_C"/>
</dbReference>
<dbReference type="AlphaFoldDB" id="A0ABD3CY56"/>
<dbReference type="Gene3D" id="2.60.40.150">
    <property type="entry name" value="C2 domain"/>
    <property type="match status" value="1"/>
</dbReference>
<dbReference type="Gene3D" id="3.30.870.10">
    <property type="entry name" value="Endonuclease Chain A"/>
    <property type="match status" value="2"/>
</dbReference>
<evidence type="ECO:0000256" key="5">
    <source>
        <dbReference type="ARBA" id="ARBA00022723"/>
    </source>
</evidence>
<evidence type="ECO:0000256" key="6">
    <source>
        <dbReference type="ARBA" id="ARBA00022737"/>
    </source>
</evidence>